<evidence type="ECO:0000259" key="16">
    <source>
        <dbReference type="PROSITE" id="PS50800"/>
    </source>
</evidence>
<accession>A0A7R9K4J0</accession>
<name>A0A7R9K4J0_TIMGE</name>
<feature type="region of interest" description="Disordered" evidence="15">
    <location>
        <begin position="132"/>
        <end position="188"/>
    </location>
</feature>
<dbReference type="GO" id="GO:0061630">
    <property type="term" value="F:ubiquitin protein ligase activity"/>
    <property type="evidence" value="ECO:0007669"/>
    <property type="project" value="UniProtKB-EC"/>
</dbReference>
<dbReference type="InterPro" id="IPR003034">
    <property type="entry name" value="SAP_dom"/>
</dbReference>
<dbReference type="GO" id="GO:0005634">
    <property type="term" value="C:nucleus"/>
    <property type="evidence" value="ECO:0007669"/>
    <property type="project" value="UniProtKB-SubCell"/>
</dbReference>
<dbReference type="SMART" id="SM00513">
    <property type="entry name" value="SAP"/>
    <property type="match status" value="1"/>
</dbReference>
<dbReference type="Gene3D" id="3.30.40.10">
    <property type="entry name" value="Zinc/RING finger domain, C3HC4 (zinc finger)"/>
    <property type="match status" value="1"/>
</dbReference>
<feature type="region of interest" description="Disordered" evidence="15">
    <location>
        <begin position="206"/>
        <end position="227"/>
    </location>
</feature>
<evidence type="ECO:0000256" key="12">
    <source>
        <dbReference type="ARBA" id="ARBA00023204"/>
    </source>
</evidence>
<evidence type="ECO:0000256" key="8">
    <source>
        <dbReference type="ARBA" id="ARBA00022771"/>
    </source>
</evidence>
<feature type="domain" description="SAP" evidence="16">
    <location>
        <begin position="292"/>
        <end position="326"/>
    </location>
</feature>
<comment type="catalytic activity">
    <reaction evidence="1">
        <text>S-ubiquitinyl-[E2 ubiquitin-conjugating enzyme]-L-cysteine + [acceptor protein]-L-lysine = [E2 ubiquitin-conjugating enzyme]-L-cysteine + N(6)-ubiquitinyl-[acceptor protein]-L-lysine.</text>
        <dbReference type="EC" id="2.3.2.27"/>
    </reaction>
</comment>
<evidence type="ECO:0000256" key="7">
    <source>
        <dbReference type="ARBA" id="ARBA00022763"/>
    </source>
</evidence>
<keyword evidence="13" id="KW-0539">Nucleus</keyword>
<evidence type="ECO:0000256" key="15">
    <source>
        <dbReference type="SAM" id="MobiDB-lite"/>
    </source>
</evidence>
<dbReference type="InterPro" id="IPR006642">
    <property type="entry name" value="Rad18_UBZ4"/>
</dbReference>
<dbReference type="GO" id="GO:0006281">
    <property type="term" value="P:DNA repair"/>
    <property type="evidence" value="ECO:0007669"/>
    <property type="project" value="UniProtKB-KW"/>
</dbReference>
<evidence type="ECO:0000313" key="18">
    <source>
        <dbReference type="EMBL" id="CAD7603003.1"/>
    </source>
</evidence>
<keyword evidence="9" id="KW-0833">Ubl conjugation pathway</keyword>
<dbReference type="Gene3D" id="3.30.160.60">
    <property type="entry name" value="Classic Zinc Finger"/>
    <property type="match status" value="1"/>
</dbReference>
<gene>
    <name evidence="18" type="ORF">TGEB3V08_LOCUS8586</name>
</gene>
<dbReference type="GO" id="GO:0003697">
    <property type="term" value="F:single-stranded DNA binding"/>
    <property type="evidence" value="ECO:0007669"/>
    <property type="project" value="InterPro"/>
</dbReference>
<evidence type="ECO:0000256" key="13">
    <source>
        <dbReference type="ARBA" id="ARBA00023242"/>
    </source>
</evidence>
<dbReference type="InterPro" id="IPR039577">
    <property type="entry name" value="Rad18"/>
</dbReference>
<feature type="compositionally biased region" description="Polar residues" evidence="15">
    <location>
        <begin position="140"/>
        <end position="158"/>
    </location>
</feature>
<dbReference type="FunFam" id="3.30.160.60:FF:000331">
    <property type="entry name" value="E3 ubiquitin-protein ligase RAD18"/>
    <property type="match status" value="1"/>
</dbReference>
<proteinExistence type="predicted"/>
<dbReference type="PANTHER" id="PTHR14134">
    <property type="entry name" value="E3 UBIQUITIN-PROTEIN LIGASE RAD18"/>
    <property type="match status" value="1"/>
</dbReference>
<comment type="pathway">
    <text evidence="3">Protein modification; protein ubiquitination.</text>
</comment>
<feature type="region of interest" description="Disordered" evidence="15">
    <location>
        <begin position="516"/>
        <end position="543"/>
    </location>
</feature>
<evidence type="ECO:0000256" key="1">
    <source>
        <dbReference type="ARBA" id="ARBA00000900"/>
    </source>
</evidence>
<evidence type="ECO:0000256" key="10">
    <source>
        <dbReference type="ARBA" id="ARBA00022833"/>
    </source>
</evidence>
<dbReference type="EC" id="2.3.2.27" evidence="4"/>
<evidence type="ECO:0000256" key="5">
    <source>
        <dbReference type="ARBA" id="ARBA00022679"/>
    </source>
</evidence>
<keyword evidence="12 14" id="KW-0234">DNA repair</keyword>
<protein>
    <recommendedName>
        <fullName evidence="4">RING-type E3 ubiquitin transferase</fullName>
        <ecNumber evidence="4">2.3.2.27</ecNumber>
    </recommendedName>
</protein>
<dbReference type="InterPro" id="IPR013083">
    <property type="entry name" value="Znf_RING/FYVE/PHD"/>
</dbReference>
<evidence type="ECO:0000256" key="2">
    <source>
        <dbReference type="ARBA" id="ARBA00004123"/>
    </source>
</evidence>
<evidence type="ECO:0000256" key="11">
    <source>
        <dbReference type="ARBA" id="ARBA00023125"/>
    </source>
</evidence>
<dbReference type="GO" id="GO:0097505">
    <property type="term" value="C:Rad6-Rad18 complex"/>
    <property type="evidence" value="ECO:0007669"/>
    <property type="project" value="TreeGrafter"/>
</dbReference>
<organism evidence="18">
    <name type="scientific">Timema genevievae</name>
    <name type="common">Walking stick</name>
    <dbReference type="NCBI Taxonomy" id="629358"/>
    <lineage>
        <taxon>Eukaryota</taxon>
        <taxon>Metazoa</taxon>
        <taxon>Ecdysozoa</taxon>
        <taxon>Arthropoda</taxon>
        <taxon>Hexapoda</taxon>
        <taxon>Insecta</taxon>
        <taxon>Pterygota</taxon>
        <taxon>Neoptera</taxon>
        <taxon>Polyneoptera</taxon>
        <taxon>Phasmatodea</taxon>
        <taxon>Timematodea</taxon>
        <taxon>Timematoidea</taxon>
        <taxon>Timematidae</taxon>
        <taxon>Timema</taxon>
    </lineage>
</organism>
<keyword evidence="10" id="KW-0862">Zinc</keyword>
<dbReference type="GO" id="GO:0006301">
    <property type="term" value="P:DNA damage tolerance"/>
    <property type="evidence" value="ECO:0007669"/>
    <property type="project" value="InterPro"/>
</dbReference>
<reference evidence="18" key="1">
    <citation type="submission" date="2020-11" db="EMBL/GenBank/DDBJ databases">
        <authorList>
            <person name="Tran Van P."/>
        </authorList>
    </citation>
    <scope>NUCLEOTIDE SEQUENCE</scope>
</reference>
<dbReference type="PROSITE" id="PS51908">
    <property type="entry name" value="ZF_UBZ4"/>
    <property type="match status" value="1"/>
</dbReference>
<dbReference type="GO" id="GO:0008270">
    <property type="term" value="F:zinc ion binding"/>
    <property type="evidence" value="ECO:0007669"/>
    <property type="project" value="UniProtKB-KW"/>
</dbReference>
<evidence type="ECO:0000256" key="6">
    <source>
        <dbReference type="ARBA" id="ARBA00022723"/>
    </source>
</evidence>
<feature type="region of interest" description="Disordered" evidence="15">
    <location>
        <begin position="380"/>
        <end position="432"/>
    </location>
</feature>
<keyword evidence="5" id="KW-0808">Transferase</keyword>
<evidence type="ECO:0000256" key="9">
    <source>
        <dbReference type="ARBA" id="ARBA00022786"/>
    </source>
</evidence>
<keyword evidence="7 14" id="KW-0227">DNA damage</keyword>
<dbReference type="PANTHER" id="PTHR14134:SF2">
    <property type="entry name" value="E3 UBIQUITIN-PROTEIN LIGASE RAD18"/>
    <property type="match status" value="1"/>
</dbReference>
<keyword evidence="8 14" id="KW-0863">Zinc-finger</keyword>
<dbReference type="AlphaFoldDB" id="A0A7R9K4J0"/>
<dbReference type="EMBL" id="OE843380">
    <property type="protein sequence ID" value="CAD7603003.1"/>
    <property type="molecule type" value="Genomic_DNA"/>
</dbReference>
<evidence type="ECO:0000259" key="17">
    <source>
        <dbReference type="PROSITE" id="PS51908"/>
    </source>
</evidence>
<dbReference type="PROSITE" id="PS50800">
    <property type="entry name" value="SAP"/>
    <property type="match status" value="1"/>
</dbReference>
<dbReference type="SMART" id="SM00734">
    <property type="entry name" value="ZnF_Rad18"/>
    <property type="match status" value="1"/>
</dbReference>
<feature type="domain" description="UBZ4-type" evidence="17">
    <location>
        <begin position="248"/>
        <end position="275"/>
    </location>
</feature>
<evidence type="ECO:0000256" key="4">
    <source>
        <dbReference type="ARBA" id="ARBA00012483"/>
    </source>
</evidence>
<evidence type="ECO:0000256" key="3">
    <source>
        <dbReference type="ARBA" id="ARBA00004906"/>
    </source>
</evidence>
<dbReference type="UniPathway" id="UPA00143"/>
<keyword evidence="6" id="KW-0479">Metal-binding</keyword>
<comment type="subcellular location">
    <subcellularLocation>
        <location evidence="2">Nucleus</location>
    </subcellularLocation>
</comment>
<evidence type="ECO:0000256" key="14">
    <source>
        <dbReference type="PROSITE-ProRule" id="PRU01256"/>
    </source>
</evidence>
<sequence length="845" mass="96676">MTANRGLFPRINMTANRGQFVYTISPMASLVLTDSSQLTSDSQHLDCSLCIRKYLLYKTQCPKCFEETVETQLRNNRVIDEIVIIYTKLKDPLIDSLKLGGRMKSFQPHLENDHLAKGVLKDSDENNKSTIFIENETKNEPISSATQKNQSKNVSNKLCTPKAKTSKNDTNSHLKSPVFKSSMPRDHQSVSKNLNSLFENEIMPSTSTSKNIQLPSQLQDKNQTPTKETVIPSIFTPRKSSKPKESIKLKCPVCSVDIPEHNINTHLDSCLKEPDRNTEKTEKRQPLPKLVYHFMKESDLKKQLKQLGLSTQGDRKILENRHQRFTLLYNSECDSLRPRPVAELIQQLEREEKEERDGLSTSNSHSMCLEMEDSEIESILQDSGSEYVPSDTSSEESESDNENQLTYRKMMDSQEKKRRGRKCNRNPDKWKKNIRKRLINSGKEYINTSVERHKSSYNSLIQSMRQRQQRKNTVVEKQVEDADDLSILIHLADSDKDSDNIQTNSLTRRKRRRILDSDDDDDGIGESRVTVGQKTSSDLSVRSSLVDSKPTTKIIELSDEDMFDEDMVDEDMFEEDMFDENTEVDTDFEEAMDSTKVKVENNYSPLCQSQPNTNETSQSVNYIPLGQVMKEKRFQDCQDSDSEKDSLLDQHMKSQINGPVIVKPINIKEELGLFDNTLDENEFSKIVSVENELLVDQHSSVGTLHESLSVNPSVSTDSQLDDPDFEVELEEMLQDSSEESVTKTTIKRMYTLQVYSKLPDPNTTLVTTHRKKEHFNASKIQPSNKTFINKNMQKQYLLPRPPSDAAGRNYPPAEREETFQYRTLLPDDMAARALGFIDSTSGEDT</sequence>
<keyword evidence="11" id="KW-0238">DNA-binding</keyword>
<dbReference type="GO" id="GO:0006513">
    <property type="term" value="P:protein monoubiquitination"/>
    <property type="evidence" value="ECO:0007669"/>
    <property type="project" value="InterPro"/>
</dbReference>